<keyword evidence="4" id="KW-0143">Chaperone</keyword>
<dbReference type="Gene3D" id="2.30.290.10">
    <property type="entry name" value="BH3618-like"/>
    <property type="match status" value="1"/>
</dbReference>
<keyword evidence="1" id="KW-0963">Cytoplasm</keyword>
<dbReference type="AlphaFoldDB" id="A0A6L4WQL8"/>
<keyword evidence="3" id="KW-0810">Translation regulation</keyword>
<dbReference type="Proteomes" id="UP000461010">
    <property type="component" value="Unassembled WGS sequence"/>
</dbReference>
<comment type="caution">
    <text evidence="5">The sequence shown here is derived from an EMBL/GenBank/DDBJ whole genome shotgun (WGS) entry which is preliminary data.</text>
</comment>
<proteinExistence type="predicted"/>
<dbReference type="InterPro" id="IPR003775">
    <property type="entry name" value="Flagellar_assembly_factor_FliW"/>
</dbReference>
<reference evidence="7 8" key="1">
    <citation type="submission" date="2019-10" db="EMBL/GenBank/DDBJ databases">
        <title>Poseidonibacter ostreae sp. nov., isolated from the gut of the Ostrea denselamellosa.</title>
        <authorList>
            <person name="Choi A."/>
        </authorList>
    </citation>
    <scope>NUCLEOTIDE SEQUENCE [LARGE SCALE GENOMIC DNA]</scope>
    <source>
        <strain evidence="5 8">SJOD-M-33</strain>
        <strain evidence="6 7">SJOD-M-5</strain>
    </source>
</reference>
<evidence type="ECO:0000313" key="8">
    <source>
        <dbReference type="Proteomes" id="UP000472839"/>
    </source>
</evidence>
<keyword evidence="7" id="KW-1185">Reference proteome</keyword>
<dbReference type="RefSeq" id="WP_152188540.1">
    <property type="nucleotide sequence ID" value="NZ_WFKI01000007.1"/>
</dbReference>
<accession>A0A6L4WQL8</accession>
<evidence type="ECO:0000313" key="6">
    <source>
        <dbReference type="EMBL" id="KAB7892220.1"/>
    </source>
</evidence>
<dbReference type="EMBL" id="WFKJ01000007">
    <property type="protein sequence ID" value="KAB7892220.1"/>
    <property type="molecule type" value="Genomic_DNA"/>
</dbReference>
<dbReference type="EMBL" id="WFKK01000044">
    <property type="protein sequence ID" value="KAB7886234.1"/>
    <property type="molecule type" value="Genomic_DNA"/>
</dbReference>
<dbReference type="PANTHER" id="PTHR39190">
    <property type="entry name" value="FLAGELLAR ASSEMBLY FACTOR FLIW"/>
    <property type="match status" value="1"/>
</dbReference>
<evidence type="ECO:0000313" key="5">
    <source>
        <dbReference type="EMBL" id="KAB7886234.1"/>
    </source>
</evidence>
<evidence type="ECO:0008006" key="9">
    <source>
        <dbReference type="Google" id="ProtNLM"/>
    </source>
</evidence>
<evidence type="ECO:0000256" key="4">
    <source>
        <dbReference type="ARBA" id="ARBA00023186"/>
    </source>
</evidence>
<organism evidence="5 8">
    <name type="scientific">Poseidonibacter ostreae</name>
    <dbReference type="NCBI Taxonomy" id="2654171"/>
    <lineage>
        <taxon>Bacteria</taxon>
        <taxon>Pseudomonadati</taxon>
        <taxon>Campylobacterota</taxon>
        <taxon>Epsilonproteobacteria</taxon>
        <taxon>Campylobacterales</taxon>
        <taxon>Arcobacteraceae</taxon>
        <taxon>Poseidonibacter</taxon>
    </lineage>
</organism>
<evidence type="ECO:0000256" key="2">
    <source>
        <dbReference type="ARBA" id="ARBA00022795"/>
    </source>
</evidence>
<dbReference type="GO" id="GO:0006417">
    <property type="term" value="P:regulation of translation"/>
    <property type="evidence" value="ECO:0007669"/>
    <property type="project" value="UniProtKB-KW"/>
</dbReference>
<dbReference type="Pfam" id="PF02623">
    <property type="entry name" value="FliW"/>
    <property type="match status" value="1"/>
</dbReference>
<name>A0A6L4WQL8_9BACT</name>
<dbReference type="Proteomes" id="UP000472839">
    <property type="component" value="Unassembled WGS sequence"/>
</dbReference>
<gene>
    <name evidence="6" type="ORF">GBG18_03770</name>
    <name evidence="5" type="ORF">GBG19_12595</name>
</gene>
<dbReference type="PANTHER" id="PTHR39190:SF1">
    <property type="entry name" value="FLAGELLAR ASSEMBLY FACTOR FLIW"/>
    <property type="match status" value="1"/>
</dbReference>
<dbReference type="GO" id="GO:0044780">
    <property type="term" value="P:bacterial-type flagellum assembly"/>
    <property type="evidence" value="ECO:0007669"/>
    <property type="project" value="InterPro"/>
</dbReference>
<evidence type="ECO:0000256" key="3">
    <source>
        <dbReference type="ARBA" id="ARBA00022845"/>
    </source>
</evidence>
<dbReference type="InterPro" id="IPR024046">
    <property type="entry name" value="Flagellar_assmbl_FliW_dom_sf"/>
</dbReference>
<protein>
    <recommendedName>
        <fullName evidence="9">Flagellar assembly factor FliW</fullName>
    </recommendedName>
</protein>
<sequence length="124" mass="14237">MKFEVAVPLDGFKDEKEFIFKKVDDFFSTITTIEEQKEIRLMSFGALKNISFTLPDEFMNKLEITNMDDISIYYVFVLQGTNSENSLNTFSPIILNNKSLKMGQIHLDANDLGLENFDALLPKL</sequence>
<evidence type="ECO:0000256" key="1">
    <source>
        <dbReference type="ARBA" id="ARBA00022490"/>
    </source>
</evidence>
<dbReference type="SUPFAM" id="SSF141457">
    <property type="entry name" value="BH3618-like"/>
    <property type="match status" value="1"/>
</dbReference>
<keyword evidence="2" id="KW-1005">Bacterial flagellum biogenesis</keyword>
<evidence type="ECO:0000313" key="7">
    <source>
        <dbReference type="Proteomes" id="UP000461010"/>
    </source>
</evidence>